<evidence type="ECO:0000313" key="2">
    <source>
        <dbReference type="Proteomes" id="UP000811545"/>
    </source>
</evidence>
<proteinExistence type="predicted"/>
<sequence>MPVNTNSRLTGVSAALYTNHTWASRPAASAENAGTIIRVTDVGPGGVGALFISDATVWRPVNGQASLARWSVPVGVPSSGSIANNGALTLTTALDRVYSDGIYLRFPANAIAAGVPAGLYYCVMSSTTVGTIFNNSSLGIPSIPASPVPFSTTGPGAYVQTTGTDIILITLPIPGGLLGSNGSLANTHTLVLNATSNSIVYRQRYANYGFAEFYPNLMSLIVGTTEFVNTSTTAQKSMSTVFTGIGGSSGTVQSQNLGAVNSSINQDYTQLVTLTLATDWLIIQSGNIKLRN</sequence>
<dbReference type="AlphaFoldDB" id="A0A9E2BH13"/>
<accession>A0A9E2BH13</accession>
<name>A0A9E2BH13_PSYF1</name>
<evidence type="ECO:0000313" key="1">
    <source>
        <dbReference type="EMBL" id="MBT9145426.1"/>
    </source>
</evidence>
<comment type="caution">
    <text evidence="1">The sequence shown here is derived from an EMBL/GenBank/DDBJ whole genome shotgun (WGS) entry which is preliminary data.</text>
</comment>
<reference evidence="1 2" key="1">
    <citation type="journal article" date="2021" name="bioRxiv">
        <title>Unique metabolic strategies in Hadean analogues reveal hints for primordial physiology.</title>
        <authorList>
            <person name="Nobu M.K."/>
            <person name="Nakai R."/>
            <person name="Tamazawa S."/>
            <person name="Mori H."/>
            <person name="Toyoda A."/>
            <person name="Ijiri A."/>
            <person name="Suzuki S."/>
            <person name="Kurokawa K."/>
            <person name="Kamagata Y."/>
            <person name="Tamaki H."/>
        </authorList>
    </citation>
    <scope>NUCLEOTIDE SEQUENCE [LARGE SCALE GENOMIC DNA]</scope>
    <source>
        <strain evidence="1">BS525</strain>
    </source>
</reference>
<gene>
    <name evidence="1" type="ORF">DDT42_01297</name>
</gene>
<dbReference type="EMBL" id="QLTW01000091">
    <property type="protein sequence ID" value="MBT9145426.1"/>
    <property type="molecule type" value="Genomic_DNA"/>
</dbReference>
<dbReference type="Proteomes" id="UP000811545">
    <property type="component" value="Unassembled WGS sequence"/>
</dbReference>
<organism evidence="1 2">
    <name type="scientific">Psychracetigena formicireducens</name>
    <dbReference type="NCBI Taxonomy" id="2986056"/>
    <lineage>
        <taxon>Bacteria</taxon>
        <taxon>Bacillati</taxon>
        <taxon>Candidatus Lithacetigenota</taxon>
        <taxon>Candidatus Psychracetigena</taxon>
    </lineage>
</organism>
<protein>
    <submittedName>
        <fullName evidence="1">Uncharacterized protein</fullName>
    </submittedName>
</protein>